<dbReference type="EC" id="3.1.11.6" evidence="2"/>
<sequence>MAAQRIILSVAQLNNEVSQLLTQGFPSLWIEGEVSNLSRPRSGHLYLSLKDEQAQLRCAMFRAKAMQSDLRLENGMNIIARGR</sequence>
<feature type="domain" description="OB-fold nucleic acid binding" evidence="1">
    <location>
        <begin position="8"/>
        <end position="83"/>
    </location>
</feature>
<dbReference type="EMBL" id="CACVAV010000056">
    <property type="protein sequence ID" value="CAA6803187.1"/>
    <property type="molecule type" value="Genomic_DNA"/>
</dbReference>
<dbReference type="InterPro" id="IPR025824">
    <property type="entry name" value="OB-fold_nuc-bd_dom"/>
</dbReference>
<reference evidence="2" key="1">
    <citation type="submission" date="2020-01" db="EMBL/GenBank/DDBJ databases">
        <authorList>
            <person name="Meier V. D."/>
            <person name="Meier V D."/>
        </authorList>
    </citation>
    <scope>NUCLEOTIDE SEQUENCE</scope>
    <source>
        <strain evidence="2">HLG_WM_MAG_08</strain>
    </source>
</reference>
<dbReference type="GO" id="GO:0006308">
    <property type="term" value="P:DNA catabolic process"/>
    <property type="evidence" value="ECO:0007669"/>
    <property type="project" value="InterPro"/>
</dbReference>
<dbReference type="GO" id="GO:0008855">
    <property type="term" value="F:exodeoxyribonuclease VII activity"/>
    <property type="evidence" value="ECO:0007669"/>
    <property type="project" value="UniProtKB-EC"/>
</dbReference>
<evidence type="ECO:0000313" key="2">
    <source>
        <dbReference type="EMBL" id="CAA6803187.1"/>
    </source>
</evidence>
<dbReference type="GO" id="GO:0009318">
    <property type="term" value="C:exodeoxyribonuclease VII complex"/>
    <property type="evidence" value="ECO:0007669"/>
    <property type="project" value="InterPro"/>
</dbReference>
<evidence type="ECO:0000259" key="1">
    <source>
        <dbReference type="Pfam" id="PF13742"/>
    </source>
</evidence>
<name>A0A6S6SCV4_9GAMM</name>
<dbReference type="PANTHER" id="PTHR30008">
    <property type="entry name" value="EXODEOXYRIBONUCLEASE 7 LARGE SUBUNIT"/>
    <property type="match status" value="1"/>
</dbReference>
<organism evidence="2">
    <name type="scientific">uncultured Thiotrichaceae bacterium</name>
    <dbReference type="NCBI Taxonomy" id="298394"/>
    <lineage>
        <taxon>Bacteria</taxon>
        <taxon>Pseudomonadati</taxon>
        <taxon>Pseudomonadota</taxon>
        <taxon>Gammaproteobacteria</taxon>
        <taxon>Thiotrichales</taxon>
        <taxon>Thiotrichaceae</taxon>
        <taxon>environmental samples</taxon>
    </lineage>
</organism>
<accession>A0A6S6SCV4</accession>
<dbReference type="GO" id="GO:0003676">
    <property type="term" value="F:nucleic acid binding"/>
    <property type="evidence" value="ECO:0007669"/>
    <property type="project" value="InterPro"/>
</dbReference>
<feature type="non-terminal residue" evidence="2">
    <location>
        <position position="83"/>
    </location>
</feature>
<proteinExistence type="predicted"/>
<keyword evidence="2" id="KW-0378">Hydrolase</keyword>
<dbReference type="CDD" id="cd04489">
    <property type="entry name" value="ExoVII_LU_OBF"/>
    <property type="match status" value="1"/>
</dbReference>
<dbReference type="InterPro" id="IPR003753">
    <property type="entry name" value="Exonuc_VII_L"/>
</dbReference>
<dbReference type="AlphaFoldDB" id="A0A6S6SCV4"/>
<gene>
    <name evidence="2" type="ORF">HELGO_WM73640</name>
</gene>
<dbReference type="Pfam" id="PF13742">
    <property type="entry name" value="tRNA_anti_2"/>
    <property type="match status" value="1"/>
</dbReference>
<dbReference type="PANTHER" id="PTHR30008:SF0">
    <property type="entry name" value="EXODEOXYRIBONUCLEASE 7 LARGE SUBUNIT"/>
    <property type="match status" value="1"/>
</dbReference>
<protein>
    <submittedName>
        <fullName evidence="2">Exodeoxyribonuclease VII large subunit (EC)</fullName>
        <ecNumber evidence="2">3.1.11.6</ecNumber>
    </submittedName>
</protein>